<proteinExistence type="predicted"/>
<dbReference type="EMBL" id="JAVRFG010000029">
    <property type="protein sequence ID" value="MDT0493153.1"/>
    <property type="molecule type" value="Genomic_DNA"/>
</dbReference>
<evidence type="ECO:0000256" key="1">
    <source>
        <dbReference type="SAM" id="MobiDB-lite"/>
    </source>
</evidence>
<comment type="caution">
    <text evidence="2">The sequence shown here is derived from an EMBL/GenBank/DDBJ whole genome shotgun (WGS) entry which is preliminary data.</text>
</comment>
<evidence type="ECO:0000313" key="2">
    <source>
        <dbReference type="EMBL" id="MDT0493153.1"/>
    </source>
</evidence>
<protein>
    <submittedName>
        <fullName evidence="2">DUF6177 family protein</fullName>
    </submittedName>
</protein>
<organism evidence="2 3">
    <name type="scientific">Streptomyces stephensoniae</name>
    <dbReference type="NCBI Taxonomy" id="3375367"/>
    <lineage>
        <taxon>Bacteria</taxon>
        <taxon>Bacillati</taxon>
        <taxon>Actinomycetota</taxon>
        <taxon>Actinomycetes</taxon>
        <taxon>Kitasatosporales</taxon>
        <taxon>Streptomycetaceae</taxon>
        <taxon>Streptomyces</taxon>
    </lineage>
</organism>
<feature type="region of interest" description="Disordered" evidence="1">
    <location>
        <begin position="154"/>
        <end position="173"/>
    </location>
</feature>
<keyword evidence="3" id="KW-1185">Reference proteome</keyword>
<feature type="region of interest" description="Disordered" evidence="1">
    <location>
        <begin position="94"/>
        <end position="137"/>
    </location>
</feature>
<accession>A0ABU2W6L8</accession>
<reference evidence="3" key="1">
    <citation type="submission" date="2023-07" db="EMBL/GenBank/DDBJ databases">
        <title>30 novel species of actinomycetes from the DSMZ collection.</title>
        <authorList>
            <person name="Nouioui I."/>
        </authorList>
    </citation>
    <scope>NUCLEOTIDE SEQUENCE [LARGE SCALE GENOMIC DNA]</scope>
    <source>
        <strain evidence="3">DSM 40932</strain>
    </source>
</reference>
<feature type="compositionally biased region" description="Low complexity" evidence="1">
    <location>
        <begin position="114"/>
        <end position="132"/>
    </location>
</feature>
<sequence>MTTNDPGKWSPASVGELAEVFRAQKSASTWLVAVGAPDRPAIATCRVIHTPAGIEEHLTLALGYTTDRIAPLDVLPELAETLATRHNLTSMLTHLRPARADLTTPPRHEPPRSRSPSRSAPTPYTPSAAPTPNLSKTQGRCAWVPLSALPCTTHSATAAMSPPGNVSRTSTAA</sequence>
<dbReference type="Proteomes" id="UP001180556">
    <property type="component" value="Unassembled WGS sequence"/>
</dbReference>
<evidence type="ECO:0000313" key="3">
    <source>
        <dbReference type="Proteomes" id="UP001180556"/>
    </source>
</evidence>
<gene>
    <name evidence="2" type="ORF">RM717_21870</name>
</gene>
<dbReference type="Pfam" id="PF19674">
    <property type="entry name" value="DUF6177"/>
    <property type="match status" value="1"/>
</dbReference>
<name>A0ABU2W6L8_9ACTN</name>
<dbReference type="InterPro" id="IPR046175">
    <property type="entry name" value="DUF6177"/>
</dbReference>